<dbReference type="EC" id="2.4.2.-" evidence="1"/>
<evidence type="ECO:0000313" key="8">
    <source>
        <dbReference type="Proteomes" id="UP000654075"/>
    </source>
</evidence>
<gene>
    <name evidence="5" type="ORF">PGLA1383_LOCUS13130</name>
    <name evidence="6" type="ORF">PGLA2088_LOCUS17099</name>
</gene>
<reference evidence="6" key="1">
    <citation type="submission" date="2021-02" db="EMBL/GenBank/DDBJ databases">
        <authorList>
            <person name="Dougan E. K."/>
            <person name="Rhodes N."/>
            <person name="Thang M."/>
            <person name="Chan C."/>
        </authorList>
    </citation>
    <scope>NUCLEOTIDE SEQUENCE</scope>
</reference>
<dbReference type="PANTHER" id="PTHR45740:SF2">
    <property type="entry name" value="POLY [ADP-RIBOSE] POLYMERASE"/>
    <property type="match status" value="1"/>
</dbReference>
<dbReference type="GO" id="GO:0003950">
    <property type="term" value="F:NAD+ poly-ADP-ribosyltransferase activity"/>
    <property type="evidence" value="ECO:0007669"/>
    <property type="project" value="UniProtKB-UniRule"/>
</dbReference>
<name>A0A813J884_POLGL</name>
<organism evidence="6 7">
    <name type="scientific">Polarella glacialis</name>
    <name type="common">Dinoflagellate</name>
    <dbReference type="NCBI Taxonomy" id="89957"/>
    <lineage>
        <taxon>Eukaryota</taxon>
        <taxon>Sar</taxon>
        <taxon>Alveolata</taxon>
        <taxon>Dinophyceae</taxon>
        <taxon>Suessiales</taxon>
        <taxon>Suessiaceae</taxon>
        <taxon>Polarella</taxon>
    </lineage>
</organism>
<evidence type="ECO:0000256" key="3">
    <source>
        <dbReference type="SAM" id="Phobius"/>
    </source>
</evidence>
<keyword evidence="3" id="KW-1133">Transmembrane helix</keyword>
<feature type="domain" description="PARP catalytic" evidence="4">
    <location>
        <begin position="204"/>
        <end position="436"/>
    </location>
</feature>
<keyword evidence="8" id="KW-1185">Reference proteome</keyword>
<evidence type="ECO:0000313" key="7">
    <source>
        <dbReference type="Proteomes" id="UP000626109"/>
    </source>
</evidence>
<sequence length="436" mass="48005">MEDQSSLFWVVFIATGVTVVTTGICLCVLFVCWSGCSACLPDELDLRECINFLRRKRSRVGAEEAKRTVPVCLGRHGSAILQDSNGDGQVDTIVEYVPRKSPQGKPSPKKSSPKGLPPFAVDTTGDGQADSVLIDSKSAGLYDTVVSKDRAELSFLAAQAASPGRAKSPGRGQKGFLLEAELATPRGTESFPSYWKTSSVPVGTADFMKIAETKYVFDSVKALLQGTFEKISTRDRRTKMPDALEPVKIWRVENAPVWQRYASHRSEMSLATSLFDTPPRTFRLLAKPMQNALQDGVTEHYLFHGTSPSGAVGITDQGFDVQRAGENAGSLYGPGLYFAEKSSKSDEYASEDKSGEYAGHCAMLLCRVVLGKVLHWQTEAGYKLQREWARGCYDSILGDREAFKGTYREFVLPPEEAEGDYPEYIIIYKRIINLVT</sequence>
<keyword evidence="1" id="KW-0328">Glycosyltransferase</keyword>
<keyword evidence="3" id="KW-0472">Membrane</keyword>
<keyword evidence="3" id="KW-0812">Transmembrane</keyword>
<evidence type="ECO:0000313" key="5">
    <source>
        <dbReference type="EMBL" id="CAE8594599.1"/>
    </source>
</evidence>
<feature type="region of interest" description="Disordered" evidence="2">
    <location>
        <begin position="98"/>
        <end position="124"/>
    </location>
</feature>
<dbReference type="Proteomes" id="UP000626109">
    <property type="component" value="Unassembled WGS sequence"/>
</dbReference>
<accession>A0A813J884</accession>
<dbReference type="AlphaFoldDB" id="A0A813J884"/>
<dbReference type="Gene3D" id="3.90.228.10">
    <property type="match status" value="1"/>
</dbReference>
<dbReference type="Pfam" id="PF00644">
    <property type="entry name" value="PARP"/>
    <property type="match status" value="1"/>
</dbReference>
<dbReference type="InterPro" id="IPR051712">
    <property type="entry name" value="ARTD-AVP"/>
</dbReference>
<keyword evidence="1" id="KW-0520">NAD</keyword>
<dbReference type="PROSITE" id="PS51059">
    <property type="entry name" value="PARP_CATALYTIC"/>
    <property type="match status" value="1"/>
</dbReference>
<evidence type="ECO:0000259" key="4">
    <source>
        <dbReference type="PROSITE" id="PS51059"/>
    </source>
</evidence>
<protein>
    <recommendedName>
        <fullName evidence="1">Poly [ADP-ribose] polymerase</fullName>
        <shortName evidence="1">PARP</shortName>
        <ecNumber evidence="1">2.4.2.-</ecNumber>
    </recommendedName>
</protein>
<evidence type="ECO:0000256" key="1">
    <source>
        <dbReference type="RuleBase" id="RU362114"/>
    </source>
</evidence>
<dbReference type="SUPFAM" id="SSF56399">
    <property type="entry name" value="ADP-ribosylation"/>
    <property type="match status" value="1"/>
</dbReference>
<comment type="caution">
    <text evidence="6">The sequence shown here is derived from an EMBL/GenBank/DDBJ whole genome shotgun (WGS) entry which is preliminary data.</text>
</comment>
<dbReference type="InterPro" id="IPR012317">
    <property type="entry name" value="Poly(ADP-ribose)pol_cat_dom"/>
</dbReference>
<evidence type="ECO:0000256" key="2">
    <source>
        <dbReference type="SAM" id="MobiDB-lite"/>
    </source>
</evidence>
<dbReference type="EMBL" id="CAJNNW010022268">
    <property type="protein sequence ID" value="CAE8669116.1"/>
    <property type="molecule type" value="Genomic_DNA"/>
</dbReference>
<dbReference type="Proteomes" id="UP000654075">
    <property type="component" value="Unassembled WGS sequence"/>
</dbReference>
<dbReference type="EMBL" id="CAJNNV010007188">
    <property type="protein sequence ID" value="CAE8594599.1"/>
    <property type="molecule type" value="Genomic_DNA"/>
</dbReference>
<keyword evidence="1" id="KW-0808">Transferase</keyword>
<dbReference type="OrthoDB" id="411019at2759"/>
<dbReference type="GO" id="GO:0005634">
    <property type="term" value="C:nucleus"/>
    <property type="evidence" value="ECO:0007669"/>
    <property type="project" value="TreeGrafter"/>
</dbReference>
<proteinExistence type="predicted"/>
<dbReference type="GO" id="GO:1990404">
    <property type="term" value="F:NAD+-protein mono-ADP-ribosyltransferase activity"/>
    <property type="evidence" value="ECO:0007669"/>
    <property type="project" value="TreeGrafter"/>
</dbReference>
<dbReference type="PANTHER" id="PTHR45740">
    <property type="entry name" value="POLY [ADP-RIBOSE] POLYMERASE"/>
    <property type="match status" value="1"/>
</dbReference>
<evidence type="ECO:0000313" key="6">
    <source>
        <dbReference type="EMBL" id="CAE8669116.1"/>
    </source>
</evidence>
<feature type="transmembrane region" description="Helical" evidence="3">
    <location>
        <begin position="7"/>
        <end position="31"/>
    </location>
</feature>